<evidence type="ECO:0000256" key="4">
    <source>
        <dbReference type="ARBA" id="ARBA00022946"/>
    </source>
</evidence>
<dbReference type="PANTHER" id="PTHR46103">
    <property type="entry name" value="RRNA METHYLTRANSFERASE 1, MITOCHONDRIAL"/>
    <property type="match status" value="1"/>
</dbReference>
<feature type="domain" description="RNA 2-O ribose methyltransferase substrate binding" evidence="8">
    <location>
        <begin position="274"/>
        <end position="359"/>
    </location>
</feature>
<feature type="compositionally biased region" description="Polar residues" evidence="7">
    <location>
        <begin position="208"/>
        <end position="223"/>
    </location>
</feature>
<keyword evidence="3" id="KW-0808">Transferase</keyword>
<evidence type="ECO:0000256" key="2">
    <source>
        <dbReference type="ARBA" id="ARBA00022603"/>
    </source>
</evidence>
<dbReference type="Proteomes" id="UP000316270">
    <property type="component" value="Chromosome 8"/>
</dbReference>
<keyword evidence="10" id="KW-1185">Reference proteome</keyword>
<evidence type="ECO:0000256" key="6">
    <source>
        <dbReference type="ARBA" id="ARBA00034881"/>
    </source>
</evidence>
<dbReference type="InterPro" id="IPR001537">
    <property type="entry name" value="SpoU_MeTrfase"/>
</dbReference>
<evidence type="ECO:0000313" key="9">
    <source>
        <dbReference type="EMBL" id="QDS73022.1"/>
    </source>
</evidence>
<gene>
    <name evidence="9" type="ORF">FKW77_009172</name>
</gene>
<keyword evidence="4" id="KW-0809">Transit peptide</keyword>
<dbReference type="InterPro" id="IPR029026">
    <property type="entry name" value="tRNA_m1G_MTases_N"/>
</dbReference>
<dbReference type="EMBL" id="CP042192">
    <property type="protein sequence ID" value="QDS73022.1"/>
    <property type="molecule type" value="Genomic_DNA"/>
</dbReference>
<dbReference type="SUPFAM" id="SSF55315">
    <property type="entry name" value="L30e-like"/>
    <property type="match status" value="1"/>
</dbReference>
<dbReference type="SUPFAM" id="SSF75217">
    <property type="entry name" value="alpha/beta knot"/>
    <property type="match status" value="1"/>
</dbReference>
<proteinExistence type="predicted"/>
<dbReference type="InterPro" id="IPR047182">
    <property type="entry name" value="MRM1"/>
</dbReference>
<comment type="subcellular location">
    <subcellularLocation>
        <location evidence="1">Mitochondrion</location>
    </subcellularLocation>
</comment>
<feature type="compositionally biased region" description="Basic and acidic residues" evidence="7">
    <location>
        <begin position="233"/>
        <end position="255"/>
    </location>
</feature>
<dbReference type="SMART" id="SM00967">
    <property type="entry name" value="SpoU_sub_bind"/>
    <property type="match status" value="1"/>
</dbReference>
<name>A0A517LBN0_9PEZI</name>
<feature type="compositionally biased region" description="Basic and acidic residues" evidence="7">
    <location>
        <begin position="182"/>
        <end position="207"/>
    </location>
</feature>
<reference evidence="9 10" key="1">
    <citation type="submission" date="2019-07" db="EMBL/GenBank/DDBJ databases">
        <title>Finished genome of Venturia effusa.</title>
        <authorList>
            <person name="Young C.A."/>
            <person name="Cox M.P."/>
            <person name="Ganley A.R.D."/>
            <person name="David W.J."/>
        </authorList>
    </citation>
    <scope>NUCLEOTIDE SEQUENCE [LARGE SCALE GENOMIC DNA]</scope>
    <source>
        <strain evidence="10">albino</strain>
    </source>
</reference>
<evidence type="ECO:0000256" key="3">
    <source>
        <dbReference type="ARBA" id="ARBA00022679"/>
    </source>
</evidence>
<dbReference type="Pfam" id="PF00588">
    <property type="entry name" value="SpoU_methylase"/>
    <property type="match status" value="1"/>
</dbReference>
<dbReference type="InterPro" id="IPR029028">
    <property type="entry name" value="Alpha/beta_knot_MTases"/>
</dbReference>
<keyword evidence="5" id="KW-0496">Mitochondrion</keyword>
<feature type="compositionally biased region" description="Basic and acidic residues" evidence="7">
    <location>
        <begin position="114"/>
        <end position="132"/>
    </location>
</feature>
<evidence type="ECO:0000259" key="8">
    <source>
        <dbReference type="SMART" id="SM00967"/>
    </source>
</evidence>
<dbReference type="GO" id="GO:0005739">
    <property type="term" value="C:mitochondrion"/>
    <property type="evidence" value="ECO:0007669"/>
    <property type="project" value="UniProtKB-SubCell"/>
</dbReference>
<organism evidence="9 10">
    <name type="scientific">Venturia effusa</name>
    <dbReference type="NCBI Taxonomy" id="50376"/>
    <lineage>
        <taxon>Eukaryota</taxon>
        <taxon>Fungi</taxon>
        <taxon>Dikarya</taxon>
        <taxon>Ascomycota</taxon>
        <taxon>Pezizomycotina</taxon>
        <taxon>Dothideomycetes</taxon>
        <taxon>Pleosporomycetidae</taxon>
        <taxon>Venturiales</taxon>
        <taxon>Venturiaceae</taxon>
        <taxon>Venturia</taxon>
    </lineage>
</organism>
<evidence type="ECO:0000313" key="10">
    <source>
        <dbReference type="Proteomes" id="UP000316270"/>
    </source>
</evidence>
<dbReference type="Pfam" id="PF08032">
    <property type="entry name" value="SpoU_sub_bind"/>
    <property type="match status" value="1"/>
</dbReference>
<sequence>MLNITRNGRALTQSRANPVCIARTQRRFISRNTAIISGIRREASGGRTEKPWEKGPRQEPSRDRNGKRAPYAKRWEQRSKQRQQNEQARPNFDKKQLYQSEGADGGNTGSYGQSEKKWESKLYQRDQGDRAVSRSYGDGEGERTRGPSRSFTKQPWEGRERGSRLDLRTESMPWGNWQAQSRTEDHESTAWQDRSGESKPWENRPDQQRQYIRGTSQFSNGNEDTPLGFSRPAVERDQEKSRQLKSDSTFRKENRYDRESAPISIPYTTAASEFLYGYNAVRAALKAARRRLYKIYVHPRVASREDGDGHIPQSLRTLAVNVRVEVKDVDDKWLRVMDKMSGYRPHNGVVLEASPLPCPPIISLGPVEKRADGEEGFRLNLGPQSTEERVVNGTGSWQPFKSQGWRSPLVLLVDDVTNPGNLGAIIRSAYFLGVDAIALSTRTCAPLNADALKASAGAAEAIPIFRIENVGAFLEKSTADQAIPWDIYAATTPQHEGRSEHSRESYQQGALLFTSRNGRGPLSGGMAIHFGPTFFSPLGGHRPVILAIGGEQKGLDYGIMKKAMAYVQILPPERAVDVGIDSLNVGAASAILCAEFMTRRPGRIRTEG</sequence>
<feature type="compositionally biased region" description="Basic and acidic residues" evidence="7">
    <location>
        <begin position="156"/>
        <end position="169"/>
    </location>
</feature>
<keyword evidence="2" id="KW-0489">Methyltransferase</keyword>
<protein>
    <recommendedName>
        <fullName evidence="6">rRNA methyltransferase 1, mitochondrial</fullName>
    </recommendedName>
</protein>
<evidence type="ECO:0000256" key="5">
    <source>
        <dbReference type="ARBA" id="ARBA00023128"/>
    </source>
</evidence>
<dbReference type="Gene3D" id="3.40.1280.10">
    <property type="match status" value="1"/>
</dbReference>
<evidence type="ECO:0000256" key="1">
    <source>
        <dbReference type="ARBA" id="ARBA00004173"/>
    </source>
</evidence>
<dbReference type="GO" id="GO:0003723">
    <property type="term" value="F:RNA binding"/>
    <property type="evidence" value="ECO:0007669"/>
    <property type="project" value="InterPro"/>
</dbReference>
<dbReference type="GO" id="GO:0016435">
    <property type="term" value="F:rRNA (guanine) methyltransferase activity"/>
    <property type="evidence" value="ECO:0007669"/>
    <property type="project" value="TreeGrafter"/>
</dbReference>
<evidence type="ECO:0000256" key="7">
    <source>
        <dbReference type="SAM" id="MobiDB-lite"/>
    </source>
</evidence>
<feature type="region of interest" description="Disordered" evidence="7">
    <location>
        <begin position="39"/>
        <end position="255"/>
    </location>
</feature>
<dbReference type="OrthoDB" id="270651at2759"/>
<dbReference type="STRING" id="50376.A0A517LBN0"/>
<dbReference type="InterPro" id="IPR013123">
    <property type="entry name" value="SpoU_subst-bd"/>
</dbReference>
<dbReference type="InterPro" id="IPR029064">
    <property type="entry name" value="Ribosomal_eL30-like_sf"/>
</dbReference>
<dbReference type="Gene3D" id="3.30.1330.30">
    <property type="match status" value="1"/>
</dbReference>
<accession>A0A517LBN0</accession>
<dbReference type="AlphaFoldDB" id="A0A517LBN0"/>
<feature type="compositionally biased region" description="Basic and acidic residues" evidence="7">
    <location>
        <begin position="39"/>
        <end position="66"/>
    </location>
</feature>
<dbReference type="PANTHER" id="PTHR46103:SF1">
    <property type="entry name" value="RRNA METHYLTRANSFERASE 1, MITOCHONDRIAL"/>
    <property type="match status" value="1"/>
</dbReference>